<feature type="domain" description="SAM" evidence="9">
    <location>
        <begin position="10"/>
        <end position="70"/>
    </location>
</feature>
<dbReference type="InterPro" id="IPR013761">
    <property type="entry name" value="SAM/pointed_sf"/>
</dbReference>
<feature type="domain" description="PH" evidence="8">
    <location>
        <begin position="659"/>
        <end position="748"/>
    </location>
</feature>
<comment type="subcellular location">
    <subcellularLocation>
        <location evidence="1">Cytoplasm</location>
    </subcellularLocation>
</comment>
<feature type="compositionally biased region" description="Polar residues" evidence="7">
    <location>
        <begin position="125"/>
        <end position="136"/>
    </location>
</feature>
<keyword evidence="6" id="KW-0863">Zinc-finger</keyword>
<dbReference type="eggNOG" id="KOG1117">
    <property type="taxonomic scope" value="Eukaryota"/>
</dbReference>
<reference evidence="14" key="1">
    <citation type="journal article" date="2013" name="Nat. Genet.">
        <title>The draft genomes of soft-shell turtle and green sea turtle yield insights into the development and evolution of the turtle-specific body plan.</title>
        <authorList>
            <person name="Wang Z."/>
            <person name="Pascual-Anaya J."/>
            <person name="Zadissa A."/>
            <person name="Li W."/>
            <person name="Niimura Y."/>
            <person name="Huang Z."/>
            <person name="Li C."/>
            <person name="White S."/>
            <person name="Xiong Z."/>
            <person name="Fang D."/>
            <person name="Wang B."/>
            <person name="Ming Y."/>
            <person name="Chen Y."/>
            <person name="Zheng Y."/>
            <person name="Kuraku S."/>
            <person name="Pignatelli M."/>
            <person name="Herrero J."/>
            <person name="Beal K."/>
            <person name="Nozawa M."/>
            <person name="Li Q."/>
            <person name="Wang J."/>
            <person name="Zhang H."/>
            <person name="Yu L."/>
            <person name="Shigenobu S."/>
            <person name="Wang J."/>
            <person name="Liu J."/>
            <person name="Flicek P."/>
            <person name="Searle S."/>
            <person name="Wang J."/>
            <person name="Kuratani S."/>
            <person name="Yin Y."/>
            <person name="Aken B."/>
            <person name="Zhang G."/>
            <person name="Irie N."/>
        </authorList>
    </citation>
    <scope>NUCLEOTIDE SEQUENCE [LARGE SCALE GENOMIC DNA]</scope>
</reference>
<feature type="domain" description="PH" evidence="8">
    <location>
        <begin position="1113"/>
        <end position="1211"/>
    </location>
</feature>
<feature type="region of interest" description="Disordered" evidence="7">
    <location>
        <begin position="1811"/>
        <end position="1887"/>
    </location>
</feature>
<dbReference type="PANTHER" id="PTHR45899:SF4">
    <property type="entry name" value="ARF-GAP WITH RHO-GAP DOMAIN, ANK REPEAT AND PH DOMAIN-CONTAINING PROTEIN 3"/>
    <property type="match status" value="1"/>
</dbReference>
<feature type="region of interest" description="Disordered" evidence="7">
    <location>
        <begin position="289"/>
        <end position="331"/>
    </location>
</feature>
<keyword evidence="5" id="KW-0677">Repeat</keyword>
<dbReference type="InterPro" id="IPR011993">
    <property type="entry name" value="PH-like_dom_sf"/>
</dbReference>
<dbReference type="SMART" id="SM00454">
    <property type="entry name" value="SAM"/>
    <property type="match status" value="1"/>
</dbReference>
<evidence type="ECO:0000256" key="6">
    <source>
        <dbReference type="PROSITE-ProRule" id="PRU00288"/>
    </source>
</evidence>
<dbReference type="GO" id="GO:0005547">
    <property type="term" value="F:phosphatidylinositol-3,4,5-trisphosphate binding"/>
    <property type="evidence" value="ECO:0007669"/>
    <property type="project" value="InterPro"/>
</dbReference>
<evidence type="ECO:0000256" key="2">
    <source>
        <dbReference type="ARBA" id="ARBA00022468"/>
    </source>
</evidence>
<dbReference type="Gene3D" id="3.10.20.90">
    <property type="entry name" value="Phosphatidylinositol 3-kinase Catalytic Subunit, Chain A, domain 1"/>
    <property type="match status" value="1"/>
</dbReference>
<dbReference type="PROSITE" id="PS50105">
    <property type="entry name" value="SAM_DOMAIN"/>
    <property type="match status" value="1"/>
</dbReference>
<feature type="compositionally biased region" description="Polar residues" evidence="7">
    <location>
        <begin position="306"/>
        <end position="317"/>
    </location>
</feature>
<dbReference type="SMART" id="SM00233">
    <property type="entry name" value="PH"/>
    <property type="match status" value="5"/>
</dbReference>
<feature type="domain" description="PH" evidence="8">
    <location>
        <begin position="551"/>
        <end position="643"/>
    </location>
</feature>
<evidence type="ECO:0000259" key="8">
    <source>
        <dbReference type="PROSITE" id="PS50003"/>
    </source>
</evidence>
<dbReference type="Proteomes" id="UP000031443">
    <property type="component" value="Unassembled WGS sequence"/>
</dbReference>
<dbReference type="CDD" id="cd13253">
    <property type="entry name" value="PH1_ARAP"/>
    <property type="match status" value="1"/>
</dbReference>
<dbReference type="SUPFAM" id="SSF50729">
    <property type="entry name" value="PH domain-like"/>
    <property type="match status" value="5"/>
</dbReference>
<feature type="compositionally biased region" description="Pro residues" evidence="7">
    <location>
        <begin position="142"/>
        <end position="151"/>
    </location>
</feature>
<dbReference type="GO" id="GO:0005737">
    <property type="term" value="C:cytoplasm"/>
    <property type="evidence" value="ECO:0007669"/>
    <property type="project" value="UniProtKB-SubCell"/>
</dbReference>
<keyword evidence="2" id="KW-0343">GTPase activation</keyword>
<dbReference type="PROSITE" id="PS50238">
    <property type="entry name" value="RHOGAP"/>
    <property type="match status" value="1"/>
</dbReference>
<evidence type="ECO:0000256" key="5">
    <source>
        <dbReference type="ARBA" id="ARBA00022737"/>
    </source>
</evidence>
<keyword evidence="3" id="KW-0963">Cytoplasm</keyword>
<dbReference type="InterPro" id="IPR037278">
    <property type="entry name" value="ARFGAP/RecO"/>
</dbReference>
<dbReference type="PANTHER" id="PTHR45899">
    <property type="entry name" value="RHO GTPASE ACTIVATING PROTEIN AT 15B, ISOFORM C"/>
    <property type="match status" value="1"/>
</dbReference>
<dbReference type="SUPFAM" id="SSF54236">
    <property type="entry name" value="Ubiquitin-like"/>
    <property type="match status" value="1"/>
</dbReference>
<evidence type="ECO:0000313" key="13">
    <source>
        <dbReference type="EMBL" id="EMP35348.1"/>
    </source>
</evidence>
<dbReference type="InterPro" id="IPR037858">
    <property type="entry name" value="RhoGAP_ARAP"/>
</dbReference>
<dbReference type="InterPro" id="IPR001660">
    <property type="entry name" value="SAM"/>
</dbReference>
<dbReference type="Pfam" id="PF01412">
    <property type="entry name" value="ArfGap"/>
    <property type="match status" value="2"/>
</dbReference>
<dbReference type="Gene3D" id="1.10.150.50">
    <property type="entry name" value="Transcription Factor, Ets-1"/>
    <property type="match status" value="1"/>
</dbReference>
<feature type="compositionally biased region" description="Polar residues" evidence="7">
    <location>
        <begin position="960"/>
        <end position="976"/>
    </location>
</feature>
<dbReference type="InterPro" id="IPR001164">
    <property type="entry name" value="ArfGAP_dom"/>
</dbReference>
<dbReference type="Gene3D" id="1.10.555.10">
    <property type="entry name" value="Rho GTPase activation protein"/>
    <property type="match status" value="1"/>
</dbReference>
<feature type="domain" description="Arf-GAP" evidence="10">
    <location>
        <begin position="745"/>
        <end position="911"/>
    </location>
</feature>
<feature type="region of interest" description="Disordered" evidence="7">
    <location>
        <begin position="217"/>
        <end position="245"/>
    </location>
</feature>
<dbReference type="SUPFAM" id="SSF57863">
    <property type="entry name" value="ArfGap/RecO-like zinc finger"/>
    <property type="match status" value="2"/>
</dbReference>
<evidence type="ECO:0000259" key="10">
    <source>
        <dbReference type="PROSITE" id="PS50115"/>
    </source>
</evidence>
<dbReference type="CDD" id="cd04385">
    <property type="entry name" value="RhoGAP_ARAP"/>
    <property type="match status" value="1"/>
</dbReference>
<evidence type="ECO:0000256" key="4">
    <source>
        <dbReference type="ARBA" id="ARBA00022553"/>
    </source>
</evidence>
<evidence type="ECO:0000313" key="14">
    <source>
        <dbReference type="Proteomes" id="UP000031443"/>
    </source>
</evidence>
<feature type="domain" description="PH" evidence="8">
    <location>
        <begin position="989"/>
        <end position="1102"/>
    </location>
</feature>
<feature type="domain" description="Rho-GAP" evidence="12">
    <location>
        <begin position="1220"/>
        <end position="1419"/>
    </location>
</feature>
<dbReference type="Gene3D" id="1.10.220.150">
    <property type="entry name" value="Arf GTPase activating protein"/>
    <property type="match status" value="1"/>
</dbReference>
<dbReference type="InterPro" id="IPR001849">
    <property type="entry name" value="PH_domain"/>
</dbReference>
<keyword evidence="14" id="KW-1185">Reference proteome</keyword>
<dbReference type="EMBL" id="KB528690">
    <property type="protein sequence ID" value="EMP35348.1"/>
    <property type="molecule type" value="Genomic_DNA"/>
</dbReference>
<evidence type="ECO:0000256" key="3">
    <source>
        <dbReference type="ARBA" id="ARBA00022490"/>
    </source>
</evidence>
<dbReference type="SMART" id="SM00324">
    <property type="entry name" value="RhoGAP"/>
    <property type="match status" value="1"/>
</dbReference>
<accession>M7BTE8</accession>
<name>M7BTE8_CHEMY</name>
<feature type="compositionally biased region" description="Basic and acidic residues" evidence="7">
    <location>
        <begin position="1850"/>
        <end position="1861"/>
    </location>
</feature>
<protein>
    <submittedName>
        <fullName evidence="13">Arf-GAP with Rho-GAP domain, ANK repeat and PH domain-containing protein 3</fullName>
    </submittedName>
</protein>
<evidence type="ECO:0000259" key="12">
    <source>
        <dbReference type="PROSITE" id="PS50238"/>
    </source>
</evidence>
<feature type="region of interest" description="Disordered" evidence="7">
    <location>
        <begin position="948"/>
        <end position="978"/>
    </location>
</feature>
<dbReference type="SMART" id="SM00105">
    <property type="entry name" value="ArfGap"/>
    <property type="match status" value="1"/>
</dbReference>
<keyword evidence="6" id="KW-0479">Metal-binding</keyword>
<proteinExistence type="predicted"/>
<evidence type="ECO:0000259" key="11">
    <source>
        <dbReference type="PROSITE" id="PS50200"/>
    </source>
</evidence>
<gene>
    <name evidence="13" type="ORF">UY3_07520</name>
</gene>
<sequence length="1955" mass="216438">MFSPCDADCDIADWLATIHLERYQETFKQHGYQVARDAVSLGNEDLQRIGITATGHRKRILSLVQQTQLLVQDKGRPMARDACAKPGTCTEPLDVPRVCQAGTENNGTSTANGAPVAAIDGLGNHQCSAGPSQNPSLEREPVPPVAKPVPKPRTFFQRPSRAVRPEQGLVPTPLARTSVPTRKPGCEGPSAAFVVHEGFVPGESSMDLGRSEFTLEQQAGSGERGLAGPQAPQPVGRESALEPTPAPRAGVAEVGLDDVEIQAGCGKSSSSIPGVSPCLGHGIQPADCSPASPGMSHSLCSFPRSAPTSPAASTQREPSPAPGPPSQPASAWGRMEMVSNIIYEGLEPPSQPAGCSGDEEPARNRPTPRPLDSATQQGTTPAEKPDSPRWPSLDLPPIPQRPAPQLQQSSDWQLTAFPAVSVPAEPAEEPISPYCEAVFGRGLPAWEQKSTGTPAVPGCEAVPEHFPELKRERPRTSSECSSEGTAEEHESRAQRINWILQNNTKDYAMVEAPQDEGSQFSLPSHLYPDEVLDDLTISPYASYTLLSERPPTVLSGWLDKLSPQGNYVFQRRFIRFDGKNLMYFHSEKEPYPKGVIPLSVIEMARATKENKFQVVTSHRIFVFRAENEAQRNEWCSTLQRKVAEQRLVSPQPRLASSTHCQKCGTLELKGHKSKLFAALSLANMWLYKSEQFFKMGIAICLIELHGATIREAKNRSFELISPLKIFSFVAESEREKREWMEALQDAIAEMLYDYEVAEKIWSNKANKFCADCRALSPDWASINLCVVICKQCAGQCISFLPFLPVGEGWAGQGDDGWVGPFMGQAGQHRSLGSSVSKVQSLKLDTSVWSNEIVQLFIMLGNERANRFWAACLPPSEALYPDASMEQRQVFITHKYRDGRYRRPHPRYPSQDDVLQALCAAVAGPGLLKTILHFFSATEAGMAADTGGCDGSQGTELWRTPESSWHGNHPGSPSAQEPSLEGVYNEITQPVVHSGYLYKAPALSKLSGTRKSRDELHRVWCSLEKSLLFYETDKCAESVGKVELADMVSLSVSRADELASPGPPDRFRFALELFLSGDKVQQLGADGPDTLQAWASAIGKWFTPLSCHCLLGYEFQRVGRLHYRSMLSPEQWLQGFFILQKAHLFFCPGEEGAAEDSINLRRLQELSVVPLTETPEKKEVLILVEMGRTFYLQGVSRMDFAAWCTDIQASAGGRGNALRDQQLSRSDIPILVDSCIAFITQYGLRHEGIYRKNGAKSRIKVLMEQFRRDARNVKLRISDNFIEDVTDVLKRFFRELEDPVFTSELHPQWKEASGTHLLAVPPPSPCSSCSLPWAPSHPDAPSPATNHMPGTDLGQPSAELRWTLAALIGHLYRVQKCADFNQMNTKNLSLLFAPSLFQTDGKGDEVKVMEDLIDNYVRIFNIDEDQVSQMDLENSLITTWRDVQHAATLDASSPFLSSLQADAESCWLSRTDVSLPVQHFAQALPTLCHLSPQLSQAGDLIIEVYLEQKLPDCCVTLKVSPTMTAEELTNQVLEMRNVSASLDIWLTFEALENGELERPLHPKEKVLEQALQWCKLPEPSTAYLLVRKVPIGEGSCLFTGAKRKSPKCGVLKCREEPPKLLGCKFQERYFVIQDHKLLLLKEKRVKQDPDLVLRGSPDTWWGFTLILDKQQLYLACTGQAELWDWTTSILKAQHDDLRPVIMRRRSSSDLTKQKFGTMPLIPLRGDNTDATMLSANQTLRRLHTRRTLSMFFPMKLHQDSVEEQQEEAADTEPVYEEVGDFPVLAPLGLDGGLLAELSQVPAVDRSKKPVLFPEQPAPPALHSAQPISPEQRGSGAHFTKSLSLERGLTLEPEKAPEWDRSPGLRATQTASLERNMELPRTLPAVGREQNWTRNQHAALLPLPLELSPSPEPLQDGARKRSAQLPSPMNEKLMQELSSIILKKNECQADGPEQQVT</sequence>
<dbReference type="InterPro" id="IPR000159">
    <property type="entry name" value="RA_dom"/>
</dbReference>
<dbReference type="InterPro" id="IPR029071">
    <property type="entry name" value="Ubiquitin-like_domsf"/>
</dbReference>
<evidence type="ECO:0000256" key="7">
    <source>
        <dbReference type="SAM" id="MobiDB-lite"/>
    </source>
</evidence>
<dbReference type="SUPFAM" id="SSF47769">
    <property type="entry name" value="SAM/Pointed domain"/>
    <property type="match status" value="1"/>
</dbReference>
<evidence type="ECO:0000259" key="9">
    <source>
        <dbReference type="PROSITE" id="PS50105"/>
    </source>
</evidence>
<dbReference type="PROSITE" id="PS50003">
    <property type="entry name" value="PH_DOMAIN"/>
    <property type="match status" value="4"/>
</dbReference>
<dbReference type="InterPro" id="IPR008936">
    <property type="entry name" value="Rho_GTPase_activation_prot"/>
</dbReference>
<feature type="region of interest" description="Disordered" evidence="7">
    <location>
        <begin position="121"/>
        <end position="153"/>
    </location>
</feature>
<dbReference type="GO" id="GO:0007165">
    <property type="term" value="P:signal transduction"/>
    <property type="evidence" value="ECO:0007669"/>
    <property type="project" value="InterPro"/>
</dbReference>
<dbReference type="Pfam" id="PF07647">
    <property type="entry name" value="SAM_2"/>
    <property type="match status" value="1"/>
</dbReference>
<dbReference type="CDD" id="cd17228">
    <property type="entry name" value="RA_ARAP3"/>
    <property type="match status" value="1"/>
</dbReference>
<dbReference type="Pfam" id="PF00169">
    <property type="entry name" value="PH"/>
    <property type="match status" value="1"/>
</dbReference>
<feature type="domain" description="Ras-associating" evidence="11">
    <location>
        <begin position="1497"/>
        <end position="1590"/>
    </location>
</feature>
<dbReference type="Pfam" id="PF00620">
    <property type="entry name" value="RhoGAP"/>
    <property type="match status" value="2"/>
</dbReference>
<dbReference type="InterPro" id="IPR000198">
    <property type="entry name" value="RhoGAP_dom"/>
</dbReference>
<keyword evidence="6" id="KW-0862">Zinc</keyword>
<feature type="region of interest" description="Disordered" evidence="7">
    <location>
        <begin position="468"/>
        <end position="492"/>
    </location>
</feature>
<dbReference type="Pfam" id="PF00788">
    <property type="entry name" value="RA"/>
    <property type="match status" value="1"/>
</dbReference>
<dbReference type="PROSITE" id="PS50200">
    <property type="entry name" value="RA"/>
    <property type="match status" value="1"/>
</dbReference>
<feature type="region of interest" description="Disordered" evidence="7">
    <location>
        <begin position="1903"/>
        <end position="1926"/>
    </location>
</feature>
<organism evidence="13 14">
    <name type="scientific">Chelonia mydas</name>
    <name type="common">Green sea-turtle</name>
    <name type="synonym">Chelonia agassizi</name>
    <dbReference type="NCBI Taxonomy" id="8469"/>
    <lineage>
        <taxon>Eukaryota</taxon>
        <taxon>Metazoa</taxon>
        <taxon>Chordata</taxon>
        <taxon>Craniata</taxon>
        <taxon>Vertebrata</taxon>
        <taxon>Euteleostomi</taxon>
        <taxon>Archelosauria</taxon>
        <taxon>Testudinata</taxon>
        <taxon>Testudines</taxon>
        <taxon>Cryptodira</taxon>
        <taxon>Durocryptodira</taxon>
        <taxon>Americhelydia</taxon>
        <taxon>Chelonioidea</taxon>
        <taxon>Cheloniidae</taxon>
        <taxon>Chelonia</taxon>
    </lineage>
</organism>
<dbReference type="GO" id="GO:0005096">
    <property type="term" value="F:GTPase activator activity"/>
    <property type="evidence" value="ECO:0007669"/>
    <property type="project" value="UniProtKB-KW"/>
</dbReference>
<dbReference type="InterPro" id="IPR052227">
    <property type="entry name" value="Arf-Rho-GAP_ANK-PH_domain"/>
</dbReference>
<dbReference type="Gene3D" id="2.30.29.30">
    <property type="entry name" value="Pleckstrin-homology domain (PH domain)/Phosphotyrosine-binding domain (PTB)"/>
    <property type="match status" value="4"/>
</dbReference>
<keyword evidence="4" id="KW-0597">Phosphoprotein</keyword>
<dbReference type="SUPFAM" id="SSF48350">
    <property type="entry name" value="GTPase activation domain, GAP"/>
    <property type="match status" value="1"/>
</dbReference>
<evidence type="ECO:0000256" key="1">
    <source>
        <dbReference type="ARBA" id="ARBA00004496"/>
    </source>
</evidence>
<feature type="region of interest" description="Disordered" evidence="7">
    <location>
        <begin position="345"/>
        <end position="409"/>
    </location>
</feature>
<dbReference type="InterPro" id="IPR038508">
    <property type="entry name" value="ArfGAP_dom_sf"/>
</dbReference>
<dbReference type="STRING" id="8469.M7BTE8"/>
<dbReference type="GO" id="GO:0008270">
    <property type="term" value="F:zinc ion binding"/>
    <property type="evidence" value="ECO:0007669"/>
    <property type="project" value="UniProtKB-KW"/>
</dbReference>
<dbReference type="PROSITE" id="PS50115">
    <property type="entry name" value="ARFGAP"/>
    <property type="match status" value="1"/>
</dbReference>